<gene>
    <name evidence="2" type="ORF">HNR00_001919</name>
</gene>
<name>A0A840ZJ95_9HYPH</name>
<organism evidence="2 3">
    <name type="scientific">Methylorubrum rhodinum</name>
    <dbReference type="NCBI Taxonomy" id="29428"/>
    <lineage>
        <taxon>Bacteria</taxon>
        <taxon>Pseudomonadati</taxon>
        <taxon>Pseudomonadota</taxon>
        <taxon>Alphaproteobacteria</taxon>
        <taxon>Hyphomicrobiales</taxon>
        <taxon>Methylobacteriaceae</taxon>
        <taxon>Methylorubrum</taxon>
    </lineage>
</organism>
<evidence type="ECO:0000313" key="3">
    <source>
        <dbReference type="Proteomes" id="UP000583454"/>
    </source>
</evidence>
<evidence type="ECO:0000256" key="1">
    <source>
        <dbReference type="SAM" id="SignalP"/>
    </source>
</evidence>
<feature type="signal peptide" evidence="1">
    <location>
        <begin position="1"/>
        <end position="20"/>
    </location>
</feature>
<sequence length="118" mass="12092">MRSLVTALTLAFALSAPAMAAGPNGGQVVMAEDHPVELVVTDTGLTFFVSEEAGQPIATTGLSGKAYIQVGAKTETVALKGAAPNRFVGDLKAPLPPGAKIVLSAKIHGHGLQARFER</sequence>
<dbReference type="RefSeq" id="WP_183568423.1">
    <property type="nucleotide sequence ID" value="NZ_JACHOP010000006.1"/>
</dbReference>
<evidence type="ECO:0000313" key="2">
    <source>
        <dbReference type="EMBL" id="MBB5757208.1"/>
    </source>
</evidence>
<feature type="chain" id="PRO_5032808209" evidence="1">
    <location>
        <begin position="21"/>
        <end position="118"/>
    </location>
</feature>
<dbReference type="AlphaFoldDB" id="A0A840ZJ95"/>
<keyword evidence="1" id="KW-0732">Signal</keyword>
<reference evidence="2 3" key="1">
    <citation type="submission" date="2020-08" db="EMBL/GenBank/DDBJ databases">
        <title>Genomic Encyclopedia of Type Strains, Phase IV (KMG-IV): sequencing the most valuable type-strain genomes for metagenomic binning, comparative biology and taxonomic classification.</title>
        <authorList>
            <person name="Goeker M."/>
        </authorList>
    </citation>
    <scope>NUCLEOTIDE SEQUENCE [LARGE SCALE GENOMIC DNA]</scope>
    <source>
        <strain evidence="2 3">DSM 2163</strain>
    </source>
</reference>
<accession>A0A840ZJ95</accession>
<comment type="caution">
    <text evidence="2">The sequence shown here is derived from an EMBL/GenBank/DDBJ whole genome shotgun (WGS) entry which is preliminary data.</text>
</comment>
<dbReference type="EMBL" id="JACHOP010000006">
    <property type="protein sequence ID" value="MBB5757208.1"/>
    <property type="molecule type" value="Genomic_DNA"/>
</dbReference>
<keyword evidence="3" id="KW-1185">Reference proteome</keyword>
<protein>
    <submittedName>
        <fullName evidence="2">Uncharacterized protein</fullName>
    </submittedName>
</protein>
<dbReference type="Proteomes" id="UP000583454">
    <property type="component" value="Unassembled WGS sequence"/>
</dbReference>
<proteinExistence type="predicted"/>